<proteinExistence type="predicted"/>
<dbReference type="EMBL" id="KN832877">
    <property type="protein sequence ID" value="KIN00294.1"/>
    <property type="molecule type" value="Genomic_DNA"/>
</dbReference>
<evidence type="ECO:0000313" key="3">
    <source>
        <dbReference type="Proteomes" id="UP000054321"/>
    </source>
</evidence>
<keyword evidence="3" id="KW-1185">Reference proteome</keyword>
<dbReference type="AlphaFoldDB" id="A0A0C3CMS4"/>
<sequence length="85" mass="9186">MDAHSTRTEHGSNCTSSGSEPSMSLREPSHPSKCCADKYIPDNILAGIPYCTANSEQSVRKHQEPALATLNNLMPAVNNGEKSRD</sequence>
<protein>
    <submittedName>
        <fullName evidence="2">Uncharacterized protein</fullName>
    </submittedName>
</protein>
<accession>A0A0C3CMS4</accession>
<gene>
    <name evidence="2" type="ORF">OIDMADRAFT_180550</name>
</gene>
<evidence type="ECO:0000256" key="1">
    <source>
        <dbReference type="SAM" id="MobiDB-lite"/>
    </source>
</evidence>
<organism evidence="2 3">
    <name type="scientific">Oidiodendron maius (strain Zn)</name>
    <dbReference type="NCBI Taxonomy" id="913774"/>
    <lineage>
        <taxon>Eukaryota</taxon>
        <taxon>Fungi</taxon>
        <taxon>Dikarya</taxon>
        <taxon>Ascomycota</taxon>
        <taxon>Pezizomycotina</taxon>
        <taxon>Leotiomycetes</taxon>
        <taxon>Leotiomycetes incertae sedis</taxon>
        <taxon>Myxotrichaceae</taxon>
        <taxon>Oidiodendron</taxon>
    </lineage>
</organism>
<name>A0A0C3CMS4_OIDMZ</name>
<evidence type="ECO:0000313" key="2">
    <source>
        <dbReference type="EMBL" id="KIN00294.1"/>
    </source>
</evidence>
<feature type="compositionally biased region" description="Basic and acidic residues" evidence="1">
    <location>
        <begin position="1"/>
        <end position="10"/>
    </location>
</feature>
<dbReference type="HOGENOM" id="CLU_2513218_0_0_1"/>
<reference evidence="3" key="2">
    <citation type="submission" date="2015-01" db="EMBL/GenBank/DDBJ databases">
        <title>Evolutionary Origins and Diversification of the Mycorrhizal Mutualists.</title>
        <authorList>
            <consortium name="DOE Joint Genome Institute"/>
            <consortium name="Mycorrhizal Genomics Consortium"/>
            <person name="Kohler A."/>
            <person name="Kuo A."/>
            <person name="Nagy L.G."/>
            <person name="Floudas D."/>
            <person name="Copeland A."/>
            <person name="Barry K.W."/>
            <person name="Cichocki N."/>
            <person name="Veneault-Fourrey C."/>
            <person name="LaButti K."/>
            <person name="Lindquist E.A."/>
            <person name="Lipzen A."/>
            <person name="Lundell T."/>
            <person name="Morin E."/>
            <person name="Murat C."/>
            <person name="Riley R."/>
            <person name="Ohm R."/>
            <person name="Sun H."/>
            <person name="Tunlid A."/>
            <person name="Henrissat B."/>
            <person name="Grigoriev I.V."/>
            <person name="Hibbett D.S."/>
            <person name="Martin F."/>
        </authorList>
    </citation>
    <scope>NUCLEOTIDE SEQUENCE [LARGE SCALE GENOMIC DNA]</scope>
    <source>
        <strain evidence="3">Zn</strain>
    </source>
</reference>
<feature type="region of interest" description="Disordered" evidence="1">
    <location>
        <begin position="1"/>
        <end position="32"/>
    </location>
</feature>
<reference evidence="2 3" key="1">
    <citation type="submission" date="2014-04" db="EMBL/GenBank/DDBJ databases">
        <authorList>
            <consortium name="DOE Joint Genome Institute"/>
            <person name="Kuo A."/>
            <person name="Martino E."/>
            <person name="Perotto S."/>
            <person name="Kohler A."/>
            <person name="Nagy L.G."/>
            <person name="Floudas D."/>
            <person name="Copeland A."/>
            <person name="Barry K.W."/>
            <person name="Cichocki N."/>
            <person name="Veneault-Fourrey C."/>
            <person name="LaButti K."/>
            <person name="Lindquist E.A."/>
            <person name="Lipzen A."/>
            <person name="Lundell T."/>
            <person name="Morin E."/>
            <person name="Murat C."/>
            <person name="Sun H."/>
            <person name="Tunlid A."/>
            <person name="Henrissat B."/>
            <person name="Grigoriev I.V."/>
            <person name="Hibbett D.S."/>
            <person name="Martin F."/>
            <person name="Nordberg H.P."/>
            <person name="Cantor M.N."/>
            <person name="Hua S.X."/>
        </authorList>
    </citation>
    <scope>NUCLEOTIDE SEQUENCE [LARGE SCALE GENOMIC DNA]</scope>
    <source>
        <strain evidence="2 3">Zn</strain>
    </source>
</reference>
<dbReference type="Proteomes" id="UP000054321">
    <property type="component" value="Unassembled WGS sequence"/>
</dbReference>
<feature type="compositionally biased region" description="Polar residues" evidence="1">
    <location>
        <begin position="11"/>
        <end position="22"/>
    </location>
</feature>
<dbReference type="InParanoid" id="A0A0C3CMS4"/>